<organism evidence="3 4">
    <name type="scientific">Thalassiosira pseudonana</name>
    <name type="common">Marine diatom</name>
    <name type="synonym">Cyclotella nana</name>
    <dbReference type="NCBI Taxonomy" id="35128"/>
    <lineage>
        <taxon>Eukaryota</taxon>
        <taxon>Sar</taxon>
        <taxon>Stramenopiles</taxon>
        <taxon>Ochrophyta</taxon>
        <taxon>Bacillariophyta</taxon>
        <taxon>Coscinodiscophyceae</taxon>
        <taxon>Thalassiosirophycidae</taxon>
        <taxon>Thalassiosirales</taxon>
        <taxon>Thalassiosiraceae</taxon>
        <taxon>Thalassiosira</taxon>
    </lineage>
</organism>
<evidence type="ECO:0000256" key="2">
    <source>
        <dbReference type="SAM" id="Phobius"/>
    </source>
</evidence>
<feature type="transmembrane region" description="Helical" evidence="2">
    <location>
        <begin position="148"/>
        <end position="172"/>
    </location>
</feature>
<reference evidence="3 4" key="1">
    <citation type="journal article" date="2004" name="Science">
        <title>The genome of the diatom Thalassiosira pseudonana: ecology, evolution, and metabolism.</title>
        <authorList>
            <person name="Armbrust E.V."/>
            <person name="Berges J.A."/>
            <person name="Bowler C."/>
            <person name="Green B.R."/>
            <person name="Martinez D."/>
            <person name="Putnam N.H."/>
            <person name="Zhou S."/>
            <person name="Allen A.E."/>
            <person name="Apt K.E."/>
            <person name="Bechner M."/>
            <person name="Brzezinski M.A."/>
            <person name="Chaal B.K."/>
            <person name="Chiovitti A."/>
            <person name="Davis A.K."/>
            <person name="Demarest M.S."/>
            <person name="Detter J.C."/>
            <person name="Glavina T."/>
            <person name="Goodstein D."/>
            <person name="Hadi M.Z."/>
            <person name="Hellsten U."/>
            <person name="Hildebrand M."/>
            <person name="Jenkins B.D."/>
            <person name="Jurka J."/>
            <person name="Kapitonov V.V."/>
            <person name="Kroger N."/>
            <person name="Lau W.W."/>
            <person name="Lane T.W."/>
            <person name="Larimer F.W."/>
            <person name="Lippmeier J.C."/>
            <person name="Lucas S."/>
            <person name="Medina M."/>
            <person name="Montsant A."/>
            <person name="Obornik M."/>
            <person name="Parker M.S."/>
            <person name="Palenik B."/>
            <person name="Pazour G.J."/>
            <person name="Richardson P.M."/>
            <person name="Rynearson T.A."/>
            <person name="Saito M.A."/>
            <person name="Schwartz D.C."/>
            <person name="Thamatrakoln K."/>
            <person name="Valentin K."/>
            <person name="Vardi A."/>
            <person name="Wilkerson F.P."/>
            <person name="Rokhsar D.S."/>
        </authorList>
    </citation>
    <scope>NUCLEOTIDE SEQUENCE [LARGE SCALE GENOMIC DNA]</scope>
    <source>
        <strain evidence="3 4">CCMP1335</strain>
    </source>
</reference>
<keyword evidence="4" id="KW-1185">Reference proteome</keyword>
<feature type="region of interest" description="Disordered" evidence="1">
    <location>
        <begin position="228"/>
        <end position="251"/>
    </location>
</feature>
<evidence type="ECO:0000256" key="1">
    <source>
        <dbReference type="SAM" id="MobiDB-lite"/>
    </source>
</evidence>
<dbReference type="KEGG" id="tps:THAPSDRAFT_2855"/>
<dbReference type="InParanoid" id="B8BVJ0"/>
<feature type="region of interest" description="Disordered" evidence="1">
    <location>
        <begin position="1"/>
        <end position="142"/>
    </location>
</feature>
<keyword evidence="2" id="KW-0472">Membrane</keyword>
<sequence length="280" mass="30560">MPKRPNPAASPATDSKKRPRNDDQDNANDGNASASSLAPQKGVGSGAALNVARPASSTSTSRSRAAPKQKSPVAASGKVTSSVTNGSSNSFLRNQREAKRSTAATNGGTKMNDATIDEDEPRDDTTTTEIDNKTNSSTKGDNNIKRNLWGMALAAVLCVTNALSASCVVYFLSQQSLHNVSKMRCVLEVDKLKEELTRNKDVISVLRAGMDASQRRIDFIEQAQDAKKRVRQRQDRDSSGEGEKGISEENRIEWSKQEDLIEMENAKLLEDMKRRLAEFE</sequence>
<dbReference type="HOGENOM" id="CLU_995663_0_0_1"/>
<evidence type="ECO:0000313" key="4">
    <source>
        <dbReference type="Proteomes" id="UP000001449"/>
    </source>
</evidence>
<feature type="compositionally biased region" description="Low complexity" evidence="1">
    <location>
        <begin position="76"/>
        <end position="90"/>
    </location>
</feature>
<dbReference type="Proteomes" id="UP000001449">
    <property type="component" value="Chromosome 2"/>
</dbReference>
<feature type="compositionally biased region" description="Low complexity" evidence="1">
    <location>
        <begin position="52"/>
        <end position="66"/>
    </location>
</feature>
<dbReference type="PaxDb" id="35128-Thaps2855"/>
<reference evidence="3 4" key="2">
    <citation type="journal article" date="2008" name="Nature">
        <title>The Phaeodactylum genome reveals the evolutionary history of diatom genomes.</title>
        <authorList>
            <person name="Bowler C."/>
            <person name="Allen A.E."/>
            <person name="Badger J.H."/>
            <person name="Grimwood J."/>
            <person name="Jabbari K."/>
            <person name="Kuo A."/>
            <person name="Maheswari U."/>
            <person name="Martens C."/>
            <person name="Maumus F."/>
            <person name="Otillar R.P."/>
            <person name="Rayko E."/>
            <person name="Salamov A."/>
            <person name="Vandepoele K."/>
            <person name="Beszteri B."/>
            <person name="Gruber A."/>
            <person name="Heijde M."/>
            <person name="Katinka M."/>
            <person name="Mock T."/>
            <person name="Valentin K."/>
            <person name="Verret F."/>
            <person name="Berges J.A."/>
            <person name="Brownlee C."/>
            <person name="Cadoret J.P."/>
            <person name="Chiovitti A."/>
            <person name="Choi C.J."/>
            <person name="Coesel S."/>
            <person name="De Martino A."/>
            <person name="Detter J.C."/>
            <person name="Durkin C."/>
            <person name="Falciatore A."/>
            <person name="Fournet J."/>
            <person name="Haruta M."/>
            <person name="Huysman M.J."/>
            <person name="Jenkins B.D."/>
            <person name="Jiroutova K."/>
            <person name="Jorgensen R.E."/>
            <person name="Joubert Y."/>
            <person name="Kaplan A."/>
            <person name="Kroger N."/>
            <person name="Kroth P.G."/>
            <person name="La Roche J."/>
            <person name="Lindquist E."/>
            <person name="Lommer M."/>
            <person name="Martin-Jezequel V."/>
            <person name="Lopez P.J."/>
            <person name="Lucas S."/>
            <person name="Mangogna M."/>
            <person name="McGinnis K."/>
            <person name="Medlin L.K."/>
            <person name="Montsant A."/>
            <person name="Oudot-Le Secq M.P."/>
            <person name="Napoli C."/>
            <person name="Obornik M."/>
            <person name="Parker M.S."/>
            <person name="Petit J.L."/>
            <person name="Porcel B.M."/>
            <person name="Poulsen N."/>
            <person name="Robison M."/>
            <person name="Rychlewski L."/>
            <person name="Rynearson T.A."/>
            <person name="Schmutz J."/>
            <person name="Shapiro H."/>
            <person name="Siaut M."/>
            <person name="Stanley M."/>
            <person name="Sussman M.R."/>
            <person name="Taylor A.R."/>
            <person name="Vardi A."/>
            <person name="von Dassow P."/>
            <person name="Vyverman W."/>
            <person name="Willis A."/>
            <person name="Wyrwicz L.S."/>
            <person name="Rokhsar D.S."/>
            <person name="Weissenbach J."/>
            <person name="Armbrust E.V."/>
            <person name="Green B.R."/>
            <person name="Van de Peer Y."/>
            <person name="Grigoriev I.V."/>
        </authorList>
    </citation>
    <scope>NUCLEOTIDE SEQUENCE [LARGE SCALE GENOMIC DNA]</scope>
    <source>
        <strain evidence="3 4">CCMP1335</strain>
    </source>
</reference>
<keyword evidence="2" id="KW-0812">Transmembrane</keyword>
<dbReference type="EMBL" id="CM000639">
    <property type="protein sequence ID" value="EED94942.1"/>
    <property type="molecule type" value="Genomic_DNA"/>
</dbReference>
<dbReference type="GeneID" id="7452345"/>
<dbReference type="RefSeq" id="XP_002287499.1">
    <property type="nucleotide sequence ID" value="XM_002287463.1"/>
</dbReference>
<feature type="compositionally biased region" description="Basic and acidic residues" evidence="1">
    <location>
        <begin position="14"/>
        <end position="23"/>
    </location>
</feature>
<dbReference type="AlphaFoldDB" id="B8BVJ0"/>
<feature type="compositionally biased region" description="Low complexity" evidence="1">
    <location>
        <begin position="27"/>
        <end position="38"/>
    </location>
</feature>
<name>B8BVJ0_THAPS</name>
<gene>
    <name evidence="3" type="ORF">THAPSDRAFT_2855</name>
</gene>
<protein>
    <submittedName>
        <fullName evidence="3">Uncharacterized protein</fullName>
    </submittedName>
</protein>
<accession>B8BVJ0</accession>
<keyword evidence="2" id="KW-1133">Transmembrane helix</keyword>
<evidence type="ECO:0000313" key="3">
    <source>
        <dbReference type="EMBL" id="EED94942.1"/>
    </source>
</evidence>
<proteinExistence type="predicted"/>